<dbReference type="InterPro" id="IPR038050">
    <property type="entry name" value="Neuro_actylchol_rec"/>
</dbReference>
<evidence type="ECO:0000259" key="2">
    <source>
        <dbReference type="PROSITE" id="PS51029"/>
    </source>
</evidence>
<dbReference type="PANTHER" id="PTHR12243:SF51">
    <property type="entry name" value="MADF DOMAIN-CONTAINING PROTEIN"/>
    <property type="match status" value="1"/>
</dbReference>
<name>A0A1I7WU04_HETBA</name>
<keyword evidence="3" id="KW-1185">Reference proteome</keyword>
<dbReference type="GO" id="GO:0005667">
    <property type="term" value="C:transcription regulator complex"/>
    <property type="evidence" value="ECO:0007669"/>
    <property type="project" value="TreeGrafter"/>
</dbReference>
<dbReference type="InterPro" id="IPR039353">
    <property type="entry name" value="TF_Adf1"/>
</dbReference>
<keyword evidence="1" id="KW-1133">Transmembrane helix</keyword>
<evidence type="ECO:0000256" key="1">
    <source>
        <dbReference type="SAM" id="Phobius"/>
    </source>
</evidence>
<sequence>MAITRSILIIGSLILLLIHYYTNMVGLPETTGVTSIDIWKIFSLLFVVSILFELVIVSCMASVGRSRLNKILFRKWTSCCHRKRAKGKYELEPLYEELNDLRARKTRLSSDINKYSLFYPFKCYCHDSYIYLYIIFQKNMQLFETVSFLCSTFIRDVIYIYIYIIKFRLTVIMLILLTYWLTTLNQGILHSNLTVIKGQKRFIFMMNMNPSRVKKEVGTPTGYKSGPNLIYIPQIKEEMIKKNGDLLQIVCTETEQFKFKRDKVMTKEDHAEPEKVRAIIAAVRKRPIIWDQRLESHRKLRVSALAWEQIEKELGPDPRYPLRKQIWKNKKDYFVNTTNGGTTASNWEFYEDLLFYLPVVNYTLNHTVRTAEDDNKGLGEKFMLTKDLKFSQNDAENVLKYVLHSWLKTANEDVTGLAKLCDRIKYIFSEIGDEKISSIPAETDMEEDGIAFHFLISEAVDRQNFKTCAQSGFCKRHRAIIEPTGYEVIQDSILFNDTALSAKIKNSVNNIFIYKKTKTDNSTTKLITDDGHRVVVIHKPFRIDFYSNEILVGIFI</sequence>
<accession>A0A1I7WU04</accession>
<dbReference type="GO" id="GO:0005634">
    <property type="term" value="C:nucleus"/>
    <property type="evidence" value="ECO:0007669"/>
    <property type="project" value="TreeGrafter"/>
</dbReference>
<evidence type="ECO:0000313" key="3">
    <source>
        <dbReference type="Proteomes" id="UP000095283"/>
    </source>
</evidence>
<feature type="transmembrane region" description="Helical" evidence="1">
    <location>
        <begin position="38"/>
        <end position="64"/>
    </location>
</feature>
<dbReference type="WBParaSite" id="Hba_08672">
    <property type="protein sequence ID" value="Hba_08672"/>
    <property type="gene ID" value="Hba_08672"/>
</dbReference>
<feature type="transmembrane region" description="Helical" evidence="1">
    <location>
        <begin position="7"/>
        <end position="26"/>
    </location>
</feature>
<dbReference type="GO" id="GO:0006357">
    <property type="term" value="P:regulation of transcription by RNA polymerase II"/>
    <property type="evidence" value="ECO:0007669"/>
    <property type="project" value="TreeGrafter"/>
</dbReference>
<dbReference type="Proteomes" id="UP000095283">
    <property type="component" value="Unplaced"/>
</dbReference>
<keyword evidence="1" id="KW-0472">Membrane</keyword>
<dbReference type="InterPro" id="IPR006578">
    <property type="entry name" value="MADF-dom"/>
</dbReference>
<dbReference type="SMART" id="SM00595">
    <property type="entry name" value="MADF"/>
    <property type="match status" value="1"/>
</dbReference>
<protein>
    <submittedName>
        <fullName evidence="4">MADF domain-containing protein</fullName>
    </submittedName>
</protein>
<reference evidence="4" key="1">
    <citation type="submission" date="2016-11" db="UniProtKB">
        <authorList>
            <consortium name="WormBaseParasite"/>
        </authorList>
    </citation>
    <scope>IDENTIFICATION</scope>
</reference>
<feature type="domain" description="MADF" evidence="2">
    <location>
        <begin position="278"/>
        <end position="361"/>
    </location>
</feature>
<keyword evidence="1" id="KW-0812">Transmembrane</keyword>
<feature type="transmembrane region" description="Helical" evidence="1">
    <location>
        <begin position="158"/>
        <end position="181"/>
    </location>
</feature>
<dbReference type="Gene3D" id="1.20.58.390">
    <property type="entry name" value="Neurotransmitter-gated ion-channel transmembrane domain"/>
    <property type="match status" value="1"/>
</dbReference>
<proteinExistence type="predicted"/>
<organism evidence="3 4">
    <name type="scientific">Heterorhabditis bacteriophora</name>
    <name type="common">Entomopathogenic nematode worm</name>
    <dbReference type="NCBI Taxonomy" id="37862"/>
    <lineage>
        <taxon>Eukaryota</taxon>
        <taxon>Metazoa</taxon>
        <taxon>Ecdysozoa</taxon>
        <taxon>Nematoda</taxon>
        <taxon>Chromadorea</taxon>
        <taxon>Rhabditida</taxon>
        <taxon>Rhabditina</taxon>
        <taxon>Rhabditomorpha</taxon>
        <taxon>Strongyloidea</taxon>
        <taxon>Heterorhabditidae</taxon>
        <taxon>Heterorhabditis</taxon>
    </lineage>
</organism>
<dbReference type="AlphaFoldDB" id="A0A1I7WU04"/>
<dbReference type="PANTHER" id="PTHR12243">
    <property type="entry name" value="MADF DOMAIN TRANSCRIPTION FACTOR"/>
    <property type="match status" value="1"/>
</dbReference>
<dbReference type="Pfam" id="PF10545">
    <property type="entry name" value="MADF_DNA_bdg"/>
    <property type="match status" value="1"/>
</dbReference>
<dbReference type="PROSITE" id="PS51029">
    <property type="entry name" value="MADF"/>
    <property type="match status" value="1"/>
</dbReference>
<evidence type="ECO:0000313" key="4">
    <source>
        <dbReference type="WBParaSite" id="Hba_08672"/>
    </source>
</evidence>